<name>A0A4R4KBC2_9BACT</name>
<accession>A0A4R4KBC2</accession>
<evidence type="ECO:0000313" key="2">
    <source>
        <dbReference type="EMBL" id="TDB63489.1"/>
    </source>
</evidence>
<dbReference type="AlphaFoldDB" id="A0A4R4KBC2"/>
<feature type="transmembrane region" description="Helical" evidence="1">
    <location>
        <begin position="6"/>
        <end position="25"/>
    </location>
</feature>
<dbReference type="PANTHER" id="PTHR34543:SF1">
    <property type="entry name" value="PROTEIN ABA DEFICIENT 4, CHLOROPLASTIC"/>
    <property type="match status" value="1"/>
</dbReference>
<proteinExistence type="predicted"/>
<protein>
    <submittedName>
        <fullName evidence="2">DUF4281 domain-containing protein</fullName>
    </submittedName>
</protein>
<keyword evidence="1" id="KW-0472">Membrane</keyword>
<feature type="transmembrane region" description="Helical" evidence="1">
    <location>
        <begin position="32"/>
        <end position="52"/>
    </location>
</feature>
<dbReference type="Proteomes" id="UP000295706">
    <property type="component" value="Unassembled WGS sequence"/>
</dbReference>
<dbReference type="Pfam" id="PF14108">
    <property type="entry name" value="ABA4-like"/>
    <property type="match status" value="1"/>
</dbReference>
<organism evidence="2 3">
    <name type="scientific">Arundinibacter roseus</name>
    <dbReference type="NCBI Taxonomy" id="2070510"/>
    <lineage>
        <taxon>Bacteria</taxon>
        <taxon>Pseudomonadati</taxon>
        <taxon>Bacteroidota</taxon>
        <taxon>Cytophagia</taxon>
        <taxon>Cytophagales</taxon>
        <taxon>Spirosomataceae</taxon>
        <taxon>Arundinibacter</taxon>
    </lineage>
</organism>
<feature type="transmembrane region" description="Helical" evidence="1">
    <location>
        <begin position="111"/>
        <end position="133"/>
    </location>
</feature>
<keyword evidence="3" id="KW-1185">Reference proteome</keyword>
<dbReference type="InterPro" id="IPR025461">
    <property type="entry name" value="ABA4-like"/>
</dbReference>
<feature type="transmembrane region" description="Helical" evidence="1">
    <location>
        <begin position="78"/>
        <end position="99"/>
    </location>
</feature>
<reference evidence="2 3" key="1">
    <citation type="submission" date="2019-02" db="EMBL/GenBank/DDBJ databases">
        <title>Arundinibacter roseus gen. nov., sp. nov., a new member of the family Cytophagaceae.</title>
        <authorList>
            <person name="Szuroczki S."/>
            <person name="Khayer B."/>
            <person name="Sproer C."/>
            <person name="Toumi M."/>
            <person name="Szabo A."/>
            <person name="Felfoldi T."/>
            <person name="Schumann P."/>
            <person name="Toth E."/>
        </authorList>
    </citation>
    <scope>NUCLEOTIDE SEQUENCE [LARGE SCALE GENOMIC DNA]</scope>
    <source>
        <strain evidence="2 3">DMA-k-7a</strain>
    </source>
</reference>
<dbReference type="RefSeq" id="WP_132119904.1">
    <property type="nucleotide sequence ID" value="NZ_SMJU01000010.1"/>
</dbReference>
<dbReference type="EMBL" id="SMJU01000010">
    <property type="protein sequence ID" value="TDB63489.1"/>
    <property type="molecule type" value="Genomic_DNA"/>
</dbReference>
<dbReference type="OrthoDB" id="345237at2"/>
<keyword evidence="1" id="KW-0812">Transmembrane</keyword>
<dbReference type="PANTHER" id="PTHR34543">
    <property type="entry name" value="PROTEIN ABA DEFICIENT 4, CHLOROPLASTIC"/>
    <property type="match status" value="1"/>
</dbReference>
<sequence>MTPDQVFQVVSALVMPQWLLMAVAPRWFVTQFLIKSFLIPVLLACVYAWYLFSGGPVDFMAFSTLQGINGMFQAGGDAVMLAGWIHYLAFDLIAGSVVLRDAHERNIPHGWVVVPMLFCFMLGPVGILLYWIIRTIKAQKLS</sequence>
<keyword evidence="1" id="KW-1133">Transmembrane helix</keyword>
<gene>
    <name evidence="2" type="ORF">EZE20_17185</name>
</gene>
<evidence type="ECO:0000313" key="3">
    <source>
        <dbReference type="Proteomes" id="UP000295706"/>
    </source>
</evidence>
<evidence type="ECO:0000256" key="1">
    <source>
        <dbReference type="SAM" id="Phobius"/>
    </source>
</evidence>
<comment type="caution">
    <text evidence="2">The sequence shown here is derived from an EMBL/GenBank/DDBJ whole genome shotgun (WGS) entry which is preliminary data.</text>
</comment>